<dbReference type="STRING" id="1121420.SAMN02746098_04184"/>
<gene>
    <name evidence="2" type="ORF">SAMN02746098_04184</name>
</gene>
<feature type="transmembrane region" description="Helical" evidence="1">
    <location>
        <begin position="39"/>
        <end position="58"/>
    </location>
</feature>
<proteinExistence type="predicted"/>
<evidence type="ECO:0000256" key="1">
    <source>
        <dbReference type="SAM" id="Phobius"/>
    </source>
</evidence>
<name>A0A1M6BM77_9FIRM</name>
<reference evidence="3" key="1">
    <citation type="submission" date="2016-11" db="EMBL/GenBank/DDBJ databases">
        <authorList>
            <person name="Varghese N."/>
            <person name="Submissions S."/>
        </authorList>
    </citation>
    <scope>NUCLEOTIDE SEQUENCE [LARGE SCALE GENOMIC DNA]</scope>
    <source>
        <strain evidence="3">DSM 15449</strain>
    </source>
</reference>
<organism evidence="2 3">
    <name type="scientific">Desulfosporosinus lacus DSM 15449</name>
    <dbReference type="NCBI Taxonomy" id="1121420"/>
    <lineage>
        <taxon>Bacteria</taxon>
        <taxon>Bacillati</taxon>
        <taxon>Bacillota</taxon>
        <taxon>Clostridia</taxon>
        <taxon>Eubacteriales</taxon>
        <taxon>Desulfitobacteriaceae</taxon>
        <taxon>Desulfosporosinus</taxon>
    </lineage>
</organism>
<keyword evidence="1" id="KW-0812">Transmembrane</keyword>
<keyword evidence="3" id="KW-1185">Reference proteome</keyword>
<sequence>MMTYVVPIVIGFFFAFALQKAGLGHYHKIVNQFRFKDNTVMKFMMTGISVGLVGIYTLKDLGFLQMDQVSSTYILGNLLGGLLFGVGMALAGT</sequence>
<dbReference type="InterPro" id="IPR007272">
    <property type="entry name" value="Sulf_transp_TsuA/YedE"/>
</dbReference>
<feature type="transmembrane region" description="Helical" evidence="1">
    <location>
        <begin position="6"/>
        <end position="27"/>
    </location>
</feature>
<evidence type="ECO:0000313" key="3">
    <source>
        <dbReference type="Proteomes" id="UP000183954"/>
    </source>
</evidence>
<dbReference type="EMBL" id="FQXJ01000019">
    <property type="protein sequence ID" value="SHI49825.1"/>
    <property type="molecule type" value="Genomic_DNA"/>
</dbReference>
<dbReference type="AlphaFoldDB" id="A0A1M6BM77"/>
<feature type="transmembrane region" description="Helical" evidence="1">
    <location>
        <begin position="70"/>
        <end position="91"/>
    </location>
</feature>
<dbReference type="Pfam" id="PF04143">
    <property type="entry name" value="Sulf_transp"/>
    <property type="match status" value="1"/>
</dbReference>
<keyword evidence="1" id="KW-1133">Transmembrane helix</keyword>
<evidence type="ECO:0000313" key="2">
    <source>
        <dbReference type="EMBL" id="SHI49825.1"/>
    </source>
</evidence>
<accession>A0A1M6BM77</accession>
<dbReference type="Proteomes" id="UP000183954">
    <property type="component" value="Unassembled WGS sequence"/>
</dbReference>
<keyword evidence="1" id="KW-0472">Membrane</keyword>
<protein>
    <submittedName>
        <fullName evidence="2">Sulphur transport</fullName>
    </submittedName>
</protein>